<reference evidence="1" key="1">
    <citation type="journal article" date="2020" name="J Insects Food Feed">
        <title>The yellow mealworm (Tenebrio molitor) genome: a resource for the emerging insects as food and feed industry.</title>
        <authorList>
            <person name="Eriksson T."/>
            <person name="Andere A."/>
            <person name="Kelstrup H."/>
            <person name="Emery V."/>
            <person name="Picard C."/>
        </authorList>
    </citation>
    <scope>NUCLEOTIDE SEQUENCE</scope>
    <source>
        <strain evidence="1">Stoneville</strain>
        <tissue evidence="1">Whole head</tissue>
    </source>
</reference>
<keyword evidence="2" id="KW-1185">Reference proteome</keyword>
<gene>
    <name evidence="1" type="ORF">GEV33_001182</name>
</gene>
<comment type="caution">
    <text evidence="1">The sequence shown here is derived from an EMBL/GenBank/DDBJ whole genome shotgun (WGS) entry which is preliminary data.</text>
</comment>
<sequence length="208" mass="24464">MAVFISLMQYIQRIKIEFGERIGMRLHRNLLRTSLLRKSDQYIFNSSMSDAMVHCGADILSISSLIPYFIEYPLLYRVHERSEGNNYTRDENAPLFRAIFATQRNTAQLDISMMYSCQQLIPRPARSCEDPPLYLRLRMGKPLDKPIPRSTPLMSYGKKKMRPEYWFSVPRNRVDELYKFIQAWVPHLYGELNEEQVGCWSIISGRLT</sequence>
<proteinExistence type="predicted"/>
<evidence type="ECO:0000313" key="2">
    <source>
        <dbReference type="Proteomes" id="UP000719412"/>
    </source>
</evidence>
<organism evidence="1 2">
    <name type="scientific">Tenebrio molitor</name>
    <name type="common">Yellow mealworm beetle</name>
    <dbReference type="NCBI Taxonomy" id="7067"/>
    <lineage>
        <taxon>Eukaryota</taxon>
        <taxon>Metazoa</taxon>
        <taxon>Ecdysozoa</taxon>
        <taxon>Arthropoda</taxon>
        <taxon>Hexapoda</taxon>
        <taxon>Insecta</taxon>
        <taxon>Pterygota</taxon>
        <taxon>Neoptera</taxon>
        <taxon>Endopterygota</taxon>
        <taxon>Coleoptera</taxon>
        <taxon>Polyphaga</taxon>
        <taxon>Cucujiformia</taxon>
        <taxon>Tenebrionidae</taxon>
        <taxon>Tenebrio</taxon>
    </lineage>
</organism>
<name>A0A8J6HVI0_TENMO</name>
<dbReference type="EMBL" id="JABDTM020007134">
    <property type="protein sequence ID" value="KAH0821609.1"/>
    <property type="molecule type" value="Genomic_DNA"/>
</dbReference>
<dbReference type="Proteomes" id="UP000719412">
    <property type="component" value="Unassembled WGS sequence"/>
</dbReference>
<reference evidence="1" key="2">
    <citation type="submission" date="2021-08" db="EMBL/GenBank/DDBJ databases">
        <authorList>
            <person name="Eriksson T."/>
        </authorList>
    </citation>
    <scope>NUCLEOTIDE SEQUENCE</scope>
    <source>
        <strain evidence="1">Stoneville</strain>
        <tissue evidence="1">Whole head</tissue>
    </source>
</reference>
<protein>
    <submittedName>
        <fullName evidence="1">Uncharacterized protein</fullName>
    </submittedName>
</protein>
<accession>A0A8J6HVI0</accession>
<evidence type="ECO:0000313" key="1">
    <source>
        <dbReference type="EMBL" id="KAH0821609.1"/>
    </source>
</evidence>
<dbReference type="AlphaFoldDB" id="A0A8J6HVI0"/>